<evidence type="ECO:0000313" key="3">
    <source>
        <dbReference type="EMBL" id="MZS91134.1"/>
    </source>
</evidence>
<gene>
    <name evidence="2" type="ORF">ERS852523_04394</name>
    <name evidence="3" type="ORF">GT712_19365</name>
</gene>
<proteinExistence type="predicted"/>
<name>A0A174UFR6_9FIRM</name>
<protein>
    <submittedName>
        <fullName evidence="2">Uncharacterized protein</fullName>
    </submittedName>
</protein>
<evidence type="ECO:0000313" key="2">
    <source>
        <dbReference type="EMBL" id="CUQ21122.1"/>
    </source>
</evidence>
<dbReference type="EMBL" id="WWVF01000074">
    <property type="protein sequence ID" value="MZS91134.1"/>
    <property type="molecule type" value="Genomic_DNA"/>
</dbReference>
<accession>A0A174UFR6</accession>
<evidence type="ECO:0000256" key="1">
    <source>
        <dbReference type="SAM" id="SignalP"/>
    </source>
</evidence>
<sequence>MKKQWIALLTGCVLVCSMLAGCGSKPQTSAPAAAGSDKGYTDEAILSQLKNDGTPEFILDGTYYTLPLETSQLIQAGWSLETEEYDAAEVSLQPGERIYGELSKDDQEIDVAIVNAGTEPCKPAEGGTVVELEYSADKDQQNPDFFVTLNGINCAMSNAALQKALEGVDGYELNSAGNIDINRTVDDDEIAVYKVILDDDYTAITLASDNVFEYKDYQPQEVKEQASNEKIAAYKDTTKAEMEPYAQDFNAIIEGYEENMAVGFYSEGTIWGEEVGEYKSIAGTPLASDVSLYIAEDTTGQLYCIANQILNEDGTVSTAIELEEGDQVKVWGYASQYLELQEGLKIVVVQPGIIERNGELVILDKNLKVD</sequence>
<dbReference type="AlphaFoldDB" id="A0A174UFR6"/>
<dbReference type="OrthoDB" id="2063439at2"/>
<reference evidence="3 5" key="2">
    <citation type="journal article" date="2019" name="Nat. Med.">
        <title>A library of human gut bacterial isolates paired with longitudinal multiomics data enables mechanistic microbiome research.</title>
        <authorList>
            <person name="Poyet M."/>
            <person name="Groussin M."/>
            <person name="Gibbons S.M."/>
            <person name="Avila-Pacheco J."/>
            <person name="Jiang X."/>
            <person name="Kearney S.M."/>
            <person name="Perrotta A.R."/>
            <person name="Berdy B."/>
            <person name="Zhao S."/>
            <person name="Lieberman T.D."/>
            <person name="Swanson P.K."/>
            <person name="Smith M."/>
            <person name="Roesemann S."/>
            <person name="Alexander J.E."/>
            <person name="Rich S.A."/>
            <person name="Livny J."/>
            <person name="Vlamakis H."/>
            <person name="Clish C."/>
            <person name="Bullock K."/>
            <person name="Deik A."/>
            <person name="Scott J."/>
            <person name="Pierce K.A."/>
            <person name="Xavier R.J."/>
            <person name="Alm E.J."/>
        </authorList>
    </citation>
    <scope>NUCLEOTIDE SEQUENCE [LARGE SCALE GENOMIC DNA]</scope>
    <source>
        <strain evidence="3 5">BIOML-A12</strain>
    </source>
</reference>
<feature type="chain" id="PRO_5038213555" evidence="1">
    <location>
        <begin position="21"/>
        <end position="370"/>
    </location>
</feature>
<organism evidence="2 4">
    <name type="scientific">Blautia wexlerae</name>
    <dbReference type="NCBI Taxonomy" id="418240"/>
    <lineage>
        <taxon>Bacteria</taxon>
        <taxon>Bacillati</taxon>
        <taxon>Bacillota</taxon>
        <taxon>Clostridia</taxon>
        <taxon>Lachnospirales</taxon>
        <taxon>Lachnospiraceae</taxon>
        <taxon>Blautia</taxon>
    </lineage>
</organism>
<dbReference type="EMBL" id="CZAW01000114">
    <property type="protein sequence ID" value="CUQ21122.1"/>
    <property type="molecule type" value="Genomic_DNA"/>
</dbReference>
<dbReference type="Proteomes" id="UP000477156">
    <property type="component" value="Unassembled WGS sequence"/>
</dbReference>
<keyword evidence="1" id="KW-0732">Signal</keyword>
<dbReference type="Proteomes" id="UP000095712">
    <property type="component" value="Unassembled WGS sequence"/>
</dbReference>
<feature type="signal peptide" evidence="1">
    <location>
        <begin position="1"/>
        <end position="20"/>
    </location>
</feature>
<evidence type="ECO:0000313" key="5">
    <source>
        <dbReference type="Proteomes" id="UP000477156"/>
    </source>
</evidence>
<dbReference type="PROSITE" id="PS51257">
    <property type="entry name" value="PROKAR_LIPOPROTEIN"/>
    <property type="match status" value="1"/>
</dbReference>
<dbReference type="RefSeq" id="WP_055154191.1">
    <property type="nucleotide sequence ID" value="NZ_AP031426.1"/>
</dbReference>
<evidence type="ECO:0000313" key="4">
    <source>
        <dbReference type="Proteomes" id="UP000095712"/>
    </source>
</evidence>
<reference evidence="2 4" key="1">
    <citation type="submission" date="2015-09" db="EMBL/GenBank/DDBJ databases">
        <authorList>
            <consortium name="Pathogen Informatics"/>
        </authorList>
    </citation>
    <scope>NUCLEOTIDE SEQUENCE [LARGE SCALE GENOMIC DNA]</scope>
    <source>
        <strain evidence="2 4">2789STDY5834911</strain>
    </source>
</reference>